<dbReference type="SUPFAM" id="SSF50891">
    <property type="entry name" value="Cyclophilin-like"/>
    <property type="match status" value="1"/>
</dbReference>
<dbReference type="InterPro" id="IPR002130">
    <property type="entry name" value="Cyclophilin-type_PPIase_dom"/>
</dbReference>
<keyword evidence="2" id="KW-0472">Membrane</keyword>
<keyword evidence="2" id="KW-1133">Transmembrane helix</keyword>
<evidence type="ECO:0000256" key="1">
    <source>
        <dbReference type="SAM" id="MobiDB-lite"/>
    </source>
</evidence>
<dbReference type="KEGG" id="nav:JQS30_16640"/>
<protein>
    <submittedName>
        <fullName evidence="4">Peptidylprolyl isomerase</fullName>
    </submittedName>
</protein>
<dbReference type="RefSeq" id="WP_213171356.1">
    <property type="nucleotide sequence ID" value="NZ_CP070496.1"/>
</dbReference>
<keyword evidence="2" id="KW-0812">Transmembrane</keyword>
<keyword evidence="4" id="KW-0413">Isomerase</keyword>
<gene>
    <name evidence="4" type="ORF">JQS30_16640</name>
</gene>
<evidence type="ECO:0000256" key="2">
    <source>
        <dbReference type="SAM" id="Phobius"/>
    </source>
</evidence>
<feature type="region of interest" description="Disordered" evidence="1">
    <location>
        <begin position="375"/>
        <end position="430"/>
    </location>
</feature>
<reference evidence="4" key="1">
    <citation type="submission" date="2021-02" db="EMBL/GenBank/DDBJ databases">
        <title>Natronoglycomyces albus gen. nov., sp. nov, a haloalkaliphilic actinobacterium from a soda solonchak soil.</title>
        <authorList>
            <person name="Sorokin D.Y."/>
            <person name="Khijniak T.V."/>
            <person name="Zakharycheva A.P."/>
            <person name="Boueva O.V."/>
            <person name="Ariskina E.V."/>
            <person name="Hahnke R.L."/>
            <person name="Bunk B."/>
            <person name="Sproer C."/>
            <person name="Schumann P."/>
            <person name="Evtushenko L.I."/>
            <person name="Kublanov I.V."/>
        </authorList>
    </citation>
    <scope>NUCLEOTIDE SEQUENCE</scope>
    <source>
        <strain evidence="4">DSM 106290</strain>
    </source>
</reference>
<feature type="transmembrane region" description="Helical" evidence="2">
    <location>
        <begin position="156"/>
        <end position="177"/>
    </location>
</feature>
<dbReference type="GO" id="GO:0003755">
    <property type="term" value="F:peptidyl-prolyl cis-trans isomerase activity"/>
    <property type="evidence" value="ECO:0007669"/>
    <property type="project" value="InterPro"/>
</dbReference>
<dbReference type="EMBL" id="CP070496">
    <property type="protein sequence ID" value="QSB05349.1"/>
    <property type="molecule type" value="Genomic_DNA"/>
</dbReference>
<evidence type="ECO:0000313" key="5">
    <source>
        <dbReference type="Proteomes" id="UP000662939"/>
    </source>
</evidence>
<feature type="compositionally biased region" description="Acidic residues" evidence="1">
    <location>
        <begin position="375"/>
        <end position="385"/>
    </location>
</feature>
<feature type="region of interest" description="Disordered" evidence="1">
    <location>
        <begin position="1"/>
        <end position="144"/>
    </location>
</feature>
<keyword evidence="5" id="KW-1185">Reference proteome</keyword>
<feature type="compositionally biased region" description="Basic and acidic residues" evidence="1">
    <location>
        <begin position="22"/>
        <end position="34"/>
    </location>
</feature>
<dbReference type="PROSITE" id="PS50072">
    <property type="entry name" value="CSA_PPIASE_2"/>
    <property type="match status" value="1"/>
</dbReference>
<dbReference type="Proteomes" id="UP000662939">
    <property type="component" value="Chromosome"/>
</dbReference>
<dbReference type="AlphaFoldDB" id="A0A895XPQ1"/>
<name>A0A895XPQ1_9ACTN</name>
<evidence type="ECO:0000313" key="4">
    <source>
        <dbReference type="EMBL" id="QSB05349.1"/>
    </source>
</evidence>
<dbReference type="Gene3D" id="2.40.100.10">
    <property type="entry name" value="Cyclophilin-like"/>
    <property type="match status" value="1"/>
</dbReference>
<feature type="compositionally biased region" description="Basic and acidic residues" evidence="1">
    <location>
        <begin position="386"/>
        <end position="399"/>
    </location>
</feature>
<organism evidence="4 5">
    <name type="scientific">Natronoglycomyces albus</name>
    <dbReference type="NCBI Taxonomy" id="2811108"/>
    <lineage>
        <taxon>Bacteria</taxon>
        <taxon>Bacillati</taxon>
        <taxon>Actinomycetota</taxon>
        <taxon>Actinomycetes</taxon>
        <taxon>Glycomycetales</taxon>
        <taxon>Glycomycetaceae</taxon>
        <taxon>Natronoglycomyces</taxon>
    </lineage>
</organism>
<proteinExistence type="predicted"/>
<feature type="domain" description="PPIase cyclophilin-type" evidence="3">
    <location>
        <begin position="217"/>
        <end position="372"/>
    </location>
</feature>
<evidence type="ECO:0000259" key="3">
    <source>
        <dbReference type="PROSITE" id="PS50072"/>
    </source>
</evidence>
<accession>A0A895XPQ1</accession>
<feature type="compositionally biased region" description="Polar residues" evidence="1">
    <location>
        <begin position="41"/>
        <end position="60"/>
    </location>
</feature>
<dbReference type="InterPro" id="IPR029000">
    <property type="entry name" value="Cyclophilin-like_dom_sf"/>
</dbReference>
<sequence>MGTTPNPQETPDEATDGTQAAGDHDEGNLHDESPKQPSAADATSSQATGDSDTEVSTANSEDPDEASPTEAKPDNAAGASDGTDQGTTDPSGEDTDTAVDDGPTLPHVEFPPPQPAEPVGEYRPSGFAPYSPSQPDAWADAEGPPWLGPGGWKRTLAGISALLLIFASVGAVSWWIFASDEEEPTRPNDVVLREECRITDAEDTVNLPPFTPGQPADRSLATIETNYGDIVVMLFGDLAPCGVEAFTYLAQAGFYASHDCDWLTTQPQEPTAVLECGQPGPDGDGPGWRYLAEVAMAGETVLDALALKTDDTGQAGSSFTLVRGQSVATAGISVIGQIIDGFDVLDQIGALPEAIEYSAEPPQPVTVYNVTIEQTEIDYDPSEDVDATRDVEPTDNADRDGDEGEPDTTPSPNGPTTTDLPTRDPPRGDR</sequence>
<feature type="compositionally biased region" description="Basic and acidic residues" evidence="1">
    <location>
        <begin position="421"/>
        <end position="430"/>
    </location>
</feature>